<comment type="similarity">
    <text evidence="1">Belongs to the SMP-30/CGR1 family.</text>
</comment>
<proteinExistence type="inferred from homology"/>
<dbReference type="Gene3D" id="2.120.10.30">
    <property type="entry name" value="TolB, C-terminal domain"/>
    <property type="match status" value="1"/>
</dbReference>
<name>A0ABN1MWL9_9BACT</name>
<evidence type="ECO:0000313" key="4">
    <source>
        <dbReference type="Proteomes" id="UP001500469"/>
    </source>
</evidence>
<dbReference type="PANTHER" id="PTHR10907:SF47">
    <property type="entry name" value="REGUCALCIN"/>
    <property type="match status" value="1"/>
</dbReference>
<dbReference type="EMBL" id="BAAAFI010000002">
    <property type="protein sequence ID" value="GAA0877844.1"/>
    <property type="molecule type" value="Genomic_DNA"/>
</dbReference>
<dbReference type="RefSeq" id="WP_343848663.1">
    <property type="nucleotide sequence ID" value="NZ_BAAAFI010000002.1"/>
</dbReference>
<gene>
    <name evidence="3" type="ORF">GCM10009119_08120</name>
</gene>
<protein>
    <submittedName>
        <fullName evidence="3">SMP-30/gluconolactonase/LRE family protein</fullName>
    </submittedName>
</protein>
<dbReference type="InterPro" id="IPR013658">
    <property type="entry name" value="SGL"/>
</dbReference>
<evidence type="ECO:0000259" key="2">
    <source>
        <dbReference type="Pfam" id="PF08450"/>
    </source>
</evidence>
<dbReference type="Pfam" id="PF08450">
    <property type="entry name" value="SGL"/>
    <property type="match status" value="1"/>
</dbReference>
<comment type="caution">
    <text evidence="3">The sequence shown here is derived from an EMBL/GenBank/DDBJ whole genome shotgun (WGS) entry which is preliminary data.</text>
</comment>
<keyword evidence="4" id="KW-1185">Reference proteome</keyword>
<reference evidence="3 4" key="1">
    <citation type="journal article" date="2019" name="Int. J. Syst. Evol. Microbiol.">
        <title>The Global Catalogue of Microorganisms (GCM) 10K type strain sequencing project: providing services to taxonomists for standard genome sequencing and annotation.</title>
        <authorList>
            <consortium name="The Broad Institute Genomics Platform"/>
            <consortium name="The Broad Institute Genome Sequencing Center for Infectious Disease"/>
            <person name="Wu L."/>
            <person name="Ma J."/>
        </authorList>
    </citation>
    <scope>NUCLEOTIDE SEQUENCE [LARGE SCALE GENOMIC DNA]</scope>
    <source>
        <strain evidence="3 4">JCM 16112</strain>
    </source>
</reference>
<dbReference type="InterPro" id="IPR011042">
    <property type="entry name" value="6-blade_b-propeller_TolB-like"/>
</dbReference>
<dbReference type="Proteomes" id="UP001500469">
    <property type="component" value="Unassembled WGS sequence"/>
</dbReference>
<dbReference type="SUPFAM" id="SSF63829">
    <property type="entry name" value="Calcium-dependent phosphotriesterase"/>
    <property type="match status" value="1"/>
</dbReference>
<dbReference type="PRINTS" id="PR01790">
    <property type="entry name" value="SMP30FAMILY"/>
</dbReference>
<organism evidence="3 4">
    <name type="scientific">Algoriphagus jejuensis</name>
    <dbReference type="NCBI Taxonomy" id="419934"/>
    <lineage>
        <taxon>Bacteria</taxon>
        <taxon>Pseudomonadati</taxon>
        <taxon>Bacteroidota</taxon>
        <taxon>Cytophagia</taxon>
        <taxon>Cytophagales</taxon>
        <taxon>Cyclobacteriaceae</taxon>
        <taxon>Algoriphagus</taxon>
    </lineage>
</organism>
<dbReference type="PANTHER" id="PTHR10907">
    <property type="entry name" value="REGUCALCIN"/>
    <property type="match status" value="1"/>
</dbReference>
<feature type="domain" description="SMP-30/Gluconolactonase/LRE-like region" evidence="2">
    <location>
        <begin position="21"/>
        <end position="264"/>
    </location>
</feature>
<sequence length="297" mass="33306">MSNNEGSELQVITSVPSQCFLGEGPLWHAGRKSFFWVDIEKGNLFEHHLATEVTRTRHFPHRLAVVLEGQEGKLILGLDRKLARFDLETEELEWLCGVEEALDLHRFNDGKVDAKGRIWIGTLSTKFTDGAGSLYRIGKDLKPEVQLSDLTISNGMAWTEDLKTFYFIDTPTRQVREFAFESESGGIHLRKVAVEVPSELGFPDGMCIDQEGMLWVSHYGGSGVYRWNPKTGELLDQIDLPVPHVTSCCFGGENLDTLLITTAQENLSREQLEKYPQSGDVFLAKVSVPGYRSNLAD</sequence>
<accession>A0ABN1MWL9</accession>
<dbReference type="InterPro" id="IPR005511">
    <property type="entry name" value="SMP-30"/>
</dbReference>
<evidence type="ECO:0000313" key="3">
    <source>
        <dbReference type="EMBL" id="GAA0877844.1"/>
    </source>
</evidence>
<evidence type="ECO:0000256" key="1">
    <source>
        <dbReference type="ARBA" id="ARBA00008853"/>
    </source>
</evidence>